<evidence type="ECO:0000313" key="4">
    <source>
        <dbReference type="Proteomes" id="UP000254465"/>
    </source>
</evidence>
<name>A0A0F5ENI3_AVIPA</name>
<protein>
    <submittedName>
        <fullName evidence="1">Kinase</fullName>
    </submittedName>
</protein>
<evidence type="ECO:0000313" key="1">
    <source>
        <dbReference type="EMBL" id="RZN54049.1"/>
    </source>
</evidence>
<sequence length="170" mass="19274">MSFELRKQLADLKAECNALFEQRLSVLRDKKENAISLMVDEAVSFLQEQGFTVINNIPSTIEANYKGSMNIRIQFSDPADSFIGADITIDVDYLNQSYGFSVNLKRAYFNAIQTGDLSAEIMQYQAMIKRLAELGWTDIDGSFEIVLIKQDLNKLTFSSMEEVLAFVLEM</sequence>
<keyword evidence="1" id="KW-0808">Transferase</keyword>
<accession>A0A0F5ENI3</accession>
<evidence type="ECO:0000313" key="3">
    <source>
        <dbReference type="EMBL" id="STO72250.1"/>
    </source>
</evidence>
<organism evidence="2 4">
    <name type="scientific">Avibacterium paragallinarum</name>
    <name type="common">Haemophilus gallinarum</name>
    <dbReference type="NCBI Taxonomy" id="728"/>
    <lineage>
        <taxon>Bacteria</taxon>
        <taxon>Pseudomonadati</taxon>
        <taxon>Pseudomonadota</taxon>
        <taxon>Gammaproteobacteria</taxon>
        <taxon>Pasteurellales</taxon>
        <taxon>Pasteurellaceae</taxon>
        <taxon>Avibacterium</taxon>
    </lineage>
</organism>
<reference evidence="2 4" key="1">
    <citation type="submission" date="2018-06" db="EMBL/GenBank/DDBJ databases">
        <authorList>
            <consortium name="Pathogen Informatics"/>
            <person name="Doyle S."/>
        </authorList>
    </citation>
    <scope>NUCLEOTIDE SEQUENCE [LARGE SCALE GENOMIC DNA]</scope>
    <source>
        <strain evidence="2 4">NCTC11296</strain>
    </source>
</reference>
<dbReference type="GeneID" id="66255094"/>
<keyword evidence="1" id="KW-0418">Kinase</keyword>
<dbReference type="EMBL" id="RQXS01000115">
    <property type="protein sequence ID" value="RZN54049.1"/>
    <property type="molecule type" value="Genomic_DNA"/>
</dbReference>
<dbReference type="RefSeq" id="WP_017807600.1">
    <property type="nucleotide sequence ID" value="NZ_CP034110.1"/>
</dbReference>
<reference evidence="1 5" key="2">
    <citation type="submission" date="2018-11" db="EMBL/GenBank/DDBJ databases">
        <title>Sequencing Av. paragallinarum serogroups.</title>
        <authorList>
            <person name="Hellmuth J.E."/>
            <person name="Boucher C.E."/>
            <person name="Cason E.D."/>
        </authorList>
    </citation>
    <scope>NUCLEOTIDE SEQUENCE [LARGE SCALE GENOMIC DNA]</scope>
    <source>
        <strain evidence="1 5">SA-3</strain>
    </source>
</reference>
<gene>
    <name evidence="1" type="ORF">EIG79_12120</name>
    <name evidence="2" type="ORF">NCTC11296_01708</name>
    <name evidence="3" type="ORF">NCTC11296_02174</name>
</gene>
<evidence type="ECO:0000313" key="5">
    <source>
        <dbReference type="Proteomes" id="UP000294229"/>
    </source>
</evidence>
<dbReference type="EMBL" id="UGHK01000002">
    <property type="protein sequence ID" value="STO71795.1"/>
    <property type="molecule type" value="Genomic_DNA"/>
</dbReference>
<dbReference type="Proteomes" id="UP000294229">
    <property type="component" value="Unassembled WGS sequence"/>
</dbReference>
<dbReference type="AlphaFoldDB" id="A0A0F5ENI3"/>
<evidence type="ECO:0000313" key="2">
    <source>
        <dbReference type="EMBL" id="STO71795.1"/>
    </source>
</evidence>
<dbReference type="Proteomes" id="UP000254465">
    <property type="component" value="Unassembled WGS sequence"/>
</dbReference>
<proteinExistence type="predicted"/>
<dbReference type="EMBL" id="UGHK01000002">
    <property type="protein sequence ID" value="STO72250.1"/>
    <property type="molecule type" value="Genomic_DNA"/>
</dbReference>
<dbReference type="KEGG" id="apag:EIA51_02250"/>
<dbReference type="GO" id="GO:0016301">
    <property type="term" value="F:kinase activity"/>
    <property type="evidence" value="ECO:0007669"/>
    <property type="project" value="UniProtKB-KW"/>
</dbReference>